<dbReference type="Proteomes" id="UP000217771">
    <property type="component" value="Unassembled WGS sequence"/>
</dbReference>
<dbReference type="AlphaFoldDB" id="A0A2A2EPC1"/>
<evidence type="ECO:0000313" key="1">
    <source>
        <dbReference type="EMBL" id="PAU74239.1"/>
    </source>
</evidence>
<proteinExistence type="predicted"/>
<reference evidence="1 2" key="1">
    <citation type="submission" date="2017-08" db="EMBL/GenBank/DDBJ databases">
        <title>Halomonas alkalisoli sp. nov., isolated from saline alkaline soil.</title>
        <authorList>
            <person name="Wang D."/>
            <person name="Zhang G."/>
        </authorList>
    </citation>
    <scope>NUCLEOTIDE SEQUENCE [LARGE SCALE GENOMIC DNA]</scope>
    <source>
        <strain evidence="1 2">WRN001</strain>
    </source>
</reference>
<gene>
    <name evidence="1" type="ORF">CK498_23855</name>
</gene>
<name>A0A2A2EPC1_9GAMM</name>
<accession>A0A2A2EPC1</accession>
<comment type="caution">
    <text evidence="1">The sequence shown here is derived from an EMBL/GenBank/DDBJ whole genome shotgun (WGS) entry which is preliminary data.</text>
</comment>
<evidence type="ECO:0000313" key="2">
    <source>
        <dbReference type="Proteomes" id="UP000217771"/>
    </source>
</evidence>
<keyword evidence="2" id="KW-1185">Reference proteome</keyword>
<sequence>MFASNEISVSSIQHQMKHFSRNMTLYYGRHYTKLRLNSVAEAALILESYNSVYQRLVDVIDDEISNVKPHGKIPGFDQVINLVDAGEEMKLMKLVRSGQVGVRRTLLGFCMKAGACEYGGIESISKCAKGDGGGICADAIFEEKNKDKLLRLRASHQNELEKLPTTSLRAGALKQEIHAIEVYLDVIKRNR</sequence>
<dbReference type="EMBL" id="NSKB01000013">
    <property type="protein sequence ID" value="PAU74239.1"/>
    <property type="molecule type" value="Genomic_DNA"/>
</dbReference>
<protein>
    <submittedName>
        <fullName evidence="1">Uncharacterized protein</fullName>
    </submittedName>
</protein>
<organism evidence="1 2">
    <name type="scientific">Halomonas salipaludis</name>
    <dbReference type="NCBI Taxonomy" id="2032625"/>
    <lineage>
        <taxon>Bacteria</taxon>
        <taxon>Pseudomonadati</taxon>
        <taxon>Pseudomonadota</taxon>
        <taxon>Gammaproteobacteria</taxon>
        <taxon>Oceanospirillales</taxon>
        <taxon>Halomonadaceae</taxon>
        <taxon>Halomonas</taxon>
    </lineage>
</organism>